<dbReference type="NCBIfam" id="NF038083">
    <property type="entry name" value="CU044_5270_fam"/>
    <property type="match status" value="1"/>
</dbReference>
<feature type="transmembrane region" description="Helical" evidence="2">
    <location>
        <begin position="61"/>
        <end position="82"/>
    </location>
</feature>
<evidence type="ECO:0000313" key="3">
    <source>
        <dbReference type="EMBL" id="SNY63959.1"/>
    </source>
</evidence>
<sequence>MDETTLTRQLGEQTALPSPERLAPARERLLAELTADLTHPEPASQPQRTFRAPRALRSRNSFRLAVAVASAAAVAAFGAIALRGPAPDRPPVAMAPVAEFLGTAAAVAARDRDVTPRGDQFVYVKTAGADGTWFEQWNSVDGEHDSVGRSSDGREEVLPACVDGLGKSTDSAGKAVSAPCDVHPWFLPDLPADPEALIAWLTKRNSNVNGVAKDLWSLADGYWLRPAQRAALYRAVGMVDGISLVPSAEDAAGRVGTGVAWVSPGRSVPEVMWIFDAETHLLLGSPATSVVTQPRIVDEVGERS</sequence>
<dbReference type="RefSeq" id="WP_097327008.1">
    <property type="nucleotide sequence ID" value="NZ_OBDY01000026.1"/>
</dbReference>
<feature type="compositionally biased region" description="Polar residues" evidence="1">
    <location>
        <begin position="1"/>
        <end position="16"/>
    </location>
</feature>
<reference evidence="3 4" key="1">
    <citation type="submission" date="2017-09" db="EMBL/GenBank/DDBJ databases">
        <authorList>
            <person name="Ehlers B."/>
            <person name="Leendertz F.H."/>
        </authorList>
    </citation>
    <scope>NUCLEOTIDE SEQUENCE [LARGE SCALE GENOMIC DNA]</scope>
    <source>
        <strain evidence="3 4">CGMCC 4.6857</strain>
    </source>
</reference>
<evidence type="ECO:0000256" key="2">
    <source>
        <dbReference type="SAM" id="Phobius"/>
    </source>
</evidence>
<organism evidence="3 4">
    <name type="scientific">Paractinoplanes atraurantiacus</name>
    <dbReference type="NCBI Taxonomy" id="1036182"/>
    <lineage>
        <taxon>Bacteria</taxon>
        <taxon>Bacillati</taxon>
        <taxon>Actinomycetota</taxon>
        <taxon>Actinomycetes</taxon>
        <taxon>Micromonosporales</taxon>
        <taxon>Micromonosporaceae</taxon>
        <taxon>Paractinoplanes</taxon>
    </lineage>
</organism>
<dbReference type="InterPro" id="IPR047789">
    <property type="entry name" value="CU044_5270-like"/>
</dbReference>
<feature type="region of interest" description="Disordered" evidence="1">
    <location>
        <begin position="1"/>
        <end position="22"/>
    </location>
</feature>
<keyword evidence="2" id="KW-0812">Transmembrane</keyword>
<dbReference type="EMBL" id="OBDY01000026">
    <property type="protein sequence ID" value="SNY63959.1"/>
    <property type="molecule type" value="Genomic_DNA"/>
</dbReference>
<proteinExistence type="predicted"/>
<evidence type="ECO:0000313" key="4">
    <source>
        <dbReference type="Proteomes" id="UP000219612"/>
    </source>
</evidence>
<keyword evidence="2" id="KW-1133">Transmembrane helix</keyword>
<dbReference type="OrthoDB" id="3612087at2"/>
<keyword evidence="4" id="KW-1185">Reference proteome</keyword>
<dbReference type="Proteomes" id="UP000219612">
    <property type="component" value="Unassembled WGS sequence"/>
</dbReference>
<keyword evidence="2" id="KW-0472">Membrane</keyword>
<evidence type="ECO:0000256" key="1">
    <source>
        <dbReference type="SAM" id="MobiDB-lite"/>
    </source>
</evidence>
<accession>A0A285JUG2</accession>
<dbReference type="AlphaFoldDB" id="A0A285JUG2"/>
<protein>
    <submittedName>
        <fullName evidence="3">Uncharacterized protein</fullName>
    </submittedName>
</protein>
<gene>
    <name evidence="3" type="ORF">SAMN05421748_12610</name>
</gene>
<name>A0A285JUG2_9ACTN</name>